<keyword evidence="1 7" id="KW-0436">Ligase</keyword>
<dbReference type="Proteomes" id="UP000294656">
    <property type="component" value="Unassembled WGS sequence"/>
</dbReference>
<keyword evidence="3 7" id="KW-0547">Nucleotide-binding</keyword>
<keyword evidence="2" id="KW-0479">Metal-binding</keyword>
<evidence type="ECO:0000256" key="5">
    <source>
        <dbReference type="ARBA" id="ARBA00022840"/>
    </source>
</evidence>
<dbReference type="InterPro" id="IPR049940">
    <property type="entry name" value="GluQ/Sye"/>
</dbReference>
<accession>A0A4R6M2P2</accession>
<dbReference type="GO" id="GO:0006400">
    <property type="term" value="P:tRNA modification"/>
    <property type="evidence" value="ECO:0007669"/>
    <property type="project" value="InterPro"/>
</dbReference>
<evidence type="ECO:0000313" key="10">
    <source>
        <dbReference type="Proteomes" id="UP000294656"/>
    </source>
</evidence>
<evidence type="ECO:0000256" key="7">
    <source>
        <dbReference type="RuleBase" id="RU363037"/>
    </source>
</evidence>
<dbReference type="PANTHER" id="PTHR43311:SF1">
    <property type="entry name" value="GLUTAMYL-Q TRNA(ASP) SYNTHETASE"/>
    <property type="match status" value="1"/>
</dbReference>
<dbReference type="InterPro" id="IPR000924">
    <property type="entry name" value="Glu/Gln-tRNA-synth"/>
</dbReference>
<reference evidence="9 10" key="1">
    <citation type="submission" date="2019-03" db="EMBL/GenBank/DDBJ databases">
        <title>Genomic Encyclopedia of Type Strains, Phase III (KMG-III): the genomes of soil and plant-associated and newly described type strains.</title>
        <authorList>
            <person name="Whitman W."/>
        </authorList>
    </citation>
    <scope>NUCLEOTIDE SEQUENCE [LARGE SCALE GENOMIC DNA]</scope>
    <source>
        <strain evidence="9 10">CECT 7378</strain>
    </source>
</reference>
<organism evidence="9 10">
    <name type="scientific">Marinomonas balearica</name>
    <dbReference type="NCBI Taxonomy" id="491947"/>
    <lineage>
        <taxon>Bacteria</taxon>
        <taxon>Pseudomonadati</taxon>
        <taxon>Pseudomonadota</taxon>
        <taxon>Gammaproteobacteria</taxon>
        <taxon>Oceanospirillales</taxon>
        <taxon>Oceanospirillaceae</taxon>
        <taxon>Marinomonas</taxon>
    </lineage>
</organism>
<dbReference type="GO" id="GO:0005524">
    <property type="term" value="F:ATP binding"/>
    <property type="evidence" value="ECO:0007669"/>
    <property type="project" value="UniProtKB-KW"/>
</dbReference>
<name>A0A4R6M2P2_9GAMM</name>
<evidence type="ECO:0000259" key="8">
    <source>
        <dbReference type="Pfam" id="PF00749"/>
    </source>
</evidence>
<keyword evidence="7" id="KW-0648">Protein biosynthesis</keyword>
<dbReference type="OrthoDB" id="9807503at2"/>
<dbReference type="InterPro" id="IPR014729">
    <property type="entry name" value="Rossmann-like_a/b/a_fold"/>
</dbReference>
<comment type="caution">
    <text evidence="9">The sequence shown here is derived from an EMBL/GenBank/DDBJ whole genome shotgun (WGS) entry which is preliminary data.</text>
</comment>
<dbReference type="NCBIfam" id="NF004314">
    <property type="entry name" value="PRK05710.1-3"/>
    <property type="match status" value="1"/>
</dbReference>
<dbReference type="SUPFAM" id="SSF52374">
    <property type="entry name" value="Nucleotidylyl transferase"/>
    <property type="match status" value="1"/>
</dbReference>
<evidence type="ECO:0000313" key="9">
    <source>
        <dbReference type="EMBL" id="TDO95483.1"/>
    </source>
</evidence>
<dbReference type="PRINTS" id="PR00987">
    <property type="entry name" value="TRNASYNTHGLU"/>
</dbReference>
<keyword evidence="10" id="KW-1185">Reference proteome</keyword>
<dbReference type="Gene3D" id="3.40.50.620">
    <property type="entry name" value="HUPs"/>
    <property type="match status" value="1"/>
</dbReference>
<dbReference type="NCBIfam" id="TIGR03838">
    <property type="entry name" value="queuosine_YadB"/>
    <property type="match status" value="1"/>
</dbReference>
<dbReference type="GO" id="GO:0006424">
    <property type="term" value="P:glutamyl-tRNA aminoacylation"/>
    <property type="evidence" value="ECO:0007669"/>
    <property type="project" value="InterPro"/>
</dbReference>
<evidence type="ECO:0000256" key="4">
    <source>
        <dbReference type="ARBA" id="ARBA00022833"/>
    </source>
</evidence>
<evidence type="ECO:0000256" key="3">
    <source>
        <dbReference type="ARBA" id="ARBA00022741"/>
    </source>
</evidence>
<evidence type="ECO:0000256" key="1">
    <source>
        <dbReference type="ARBA" id="ARBA00022598"/>
    </source>
</evidence>
<dbReference type="InterPro" id="IPR022380">
    <property type="entry name" value="Glu-Q_tRNA(Asp)_Synthase"/>
</dbReference>
<dbReference type="GO" id="GO:0005829">
    <property type="term" value="C:cytosol"/>
    <property type="evidence" value="ECO:0007669"/>
    <property type="project" value="TreeGrafter"/>
</dbReference>
<proteinExistence type="inferred from homology"/>
<dbReference type="GO" id="GO:0004818">
    <property type="term" value="F:glutamate-tRNA ligase activity"/>
    <property type="evidence" value="ECO:0007669"/>
    <property type="project" value="TreeGrafter"/>
</dbReference>
<feature type="domain" description="Glutamyl/glutaminyl-tRNA synthetase class Ib catalytic" evidence="8">
    <location>
        <begin position="6"/>
        <end position="239"/>
    </location>
</feature>
<keyword evidence="4" id="KW-0862">Zinc</keyword>
<dbReference type="PANTHER" id="PTHR43311">
    <property type="entry name" value="GLUTAMATE--TRNA LIGASE"/>
    <property type="match status" value="1"/>
</dbReference>
<gene>
    <name evidence="9" type="ORF">DFP79_3412</name>
</gene>
<dbReference type="EMBL" id="SNXC01000016">
    <property type="protein sequence ID" value="TDO95483.1"/>
    <property type="molecule type" value="Genomic_DNA"/>
</dbReference>
<evidence type="ECO:0000256" key="2">
    <source>
        <dbReference type="ARBA" id="ARBA00022723"/>
    </source>
</evidence>
<keyword evidence="6 7" id="KW-0030">Aminoacyl-tRNA synthetase</keyword>
<protein>
    <submittedName>
        <fullName evidence="9">Glutamyl-Q tRNA(Asp) synthetase</fullName>
    </submittedName>
</protein>
<evidence type="ECO:0000256" key="6">
    <source>
        <dbReference type="ARBA" id="ARBA00023146"/>
    </source>
</evidence>
<dbReference type="RefSeq" id="WP_133505103.1">
    <property type="nucleotide sequence ID" value="NZ_SNXC01000016.1"/>
</dbReference>
<sequence>MQRIYRGRFAPSPTGPLHFGSLVAALASYLDAKKHNGEWLIRIEDVDGSRCKKEHAQSLISALSSYGLLSDLPILKQSTRFELYENTLQSLNTQKKVFPCHCTRQSLKTYQGRHPHICSPNISNTEKPSSEHSWRLLTNQKAIFEVNDPIQGHLLFDAEKLQNNPILKRKDGFFSYQLAVVVDDHAQEITHLVRGSDLLDTTTEQLYLYSILDWEPPSMCHIPVILDSNGNKVSKQNHAKALLAGDKLTLLTALKYLQITNISPALHIQEILQLAIKKWNPEKIQQSKSIQLKPEDCWLIQ</sequence>
<dbReference type="AlphaFoldDB" id="A0A4R6M2P2"/>
<comment type="similarity">
    <text evidence="7">Belongs to the class-I aminoacyl-tRNA synthetase family.</text>
</comment>
<dbReference type="InterPro" id="IPR020058">
    <property type="entry name" value="Glu/Gln-tRNA-synth_Ib_cat-dom"/>
</dbReference>
<keyword evidence="5 7" id="KW-0067">ATP-binding</keyword>
<dbReference type="GO" id="GO:0008270">
    <property type="term" value="F:zinc ion binding"/>
    <property type="evidence" value="ECO:0007669"/>
    <property type="project" value="InterPro"/>
</dbReference>
<dbReference type="Pfam" id="PF00749">
    <property type="entry name" value="tRNA-synt_1c"/>
    <property type="match status" value="1"/>
</dbReference>